<reference evidence="2" key="3">
    <citation type="journal article" date="2017" name="Nature">
        <title>Genome sequence of the progenitor of the wheat D genome Aegilops tauschii.</title>
        <authorList>
            <person name="Luo M.C."/>
            <person name="Gu Y.Q."/>
            <person name="Puiu D."/>
            <person name="Wang H."/>
            <person name="Twardziok S.O."/>
            <person name="Deal K.R."/>
            <person name="Huo N."/>
            <person name="Zhu T."/>
            <person name="Wang L."/>
            <person name="Wang Y."/>
            <person name="McGuire P.E."/>
            <person name="Liu S."/>
            <person name="Long H."/>
            <person name="Ramasamy R.K."/>
            <person name="Rodriguez J.C."/>
            <person name="Van S.L."/>
            <person name="Yuan L."/>
            <person name="Wang Z."/>
            <person name="Xia Z."/>
            <person name="Xiao L."/>
            <person name="Anderson O.D."/>
            <person name="Ouyang S."/>
            <person name="Liang Y."/>
            <person name="Zimin A.V."/>
            <person name="Pertea G."/>
            <person name="Qi P."/>
            <person name="Bennetzen J.L."/>
            <person name="Dai X."/>
            <person name="Dawson M.W."/>
            <person name="Muller H.G."/>
            <person name="Kugler K."/>
            <person name="Rivarola-Duarte L."/>
            <person name="Spannagl M."/>
            <person name="Mayer K.F.X."/>
            <person name="Lu F.H."/>
            <person name="Bevan M.W."/>
            <person name="Leroy P."/>
            <person name="Li P."/>
            <person name="You F.M."/>
            <person name="Sun Q."/>
            <person name="Liu Z."/>
            <person name="Lyons E."/>
            <person name="Wicker T."/>
            <person name="Salzberg S.L."/>
            <person name="Devos K.M."/>
            <person name="Dvorak J."/>
        </authorList>
    </citation>
    <scope>NUCLEOTIDE SEQUENCE [LARGE SCALE GENOMIC DNA]</scope>
    <source>
        <strain evidence="2">cv. AL8/78</strain>
    </source>
</reference>
<dbReference type="EnsemblPlants" id="AET6Gv20750400.1">
    <property type="protein sequence ID" value="AET6Gv20750400.1"/>
    <property type="gene ID" value="AET6Gv20750400"/>
</dbReference>
<dbReference type="AlphaFoldDB" id="A0A453PJC7"/>
<evidence type="ECO:0000256" key="1">
    <source>
        <dbReference type="SAM" id="MobiDB-lite"/>
    </source>
</evidence>
<dbReference type="Proteomes" id="UP000015105">
    <property type="component" value="Chromosome 6D"/>
</dbReference>
<organism evidence="2 3">
    <name type="scientific">Aegilops tauschii subsp. strangulata</name>
    <name type="common">Goatgrass</name>
    <dbReference type="NCBI Taxonomy" id="200361"/>
    <lineage>
        <taxon>Eukaryota</taxon>
        <taxon>Viridiplantae</taxon>
        <taxon>Streptophyta</taxon>
        <taxon>Embryophyta</taxon>
        <taxon>Tracheophyta</taxon>
        <taxon>Spermatophyta</taxon>
        <taxon>Magnoliopsida</taxon>
        <taxon>Liliopsida</taxon>
        <taxon>Poales</taxon>
        <taxon>Poaceae</taxon>
        <taxon>BOP clade</taxon>
        <taxon>Pooideae</taxon>
        <taxon>Triticodae</taxon>
        <taxon>Triticeae</taxon>
        <taxon>Triticinae</taxon>
        <taxon>Aegilops</taxon>
    </lineage>
</organism>
<protein>
    <submittedName>
        <fullName evidence="2">Uncharacterized protein</fullName>
    </submittedName>
</protein>
<feature type="region of interest" description="Disordered" evidence="1">
    <location>
        <begin position="26"/>
        <end position="55"/>
    </location>
</feature>
<evidence type="ECO:0000313" key="3">
    <source>
        <dbReference type="Proteomes" id="UP000015105"/>
    </source>
</evidence>
<keyword evidence="3" id="KW-1185">Reference proteome</keyword>
<reference evidence="3" key="2">
    <citation type="journal article" date="2017" name="Nat. Plants">
        <title>The Aegilops tauschii genome reveals multiple impacts of transposons.</title>
        <authorList>
            <person name="Zhao G."/>
            <person name="Zou C."/>
            <person name="Li K."/>
            <person name="Wang K."/>
            <person name="Li T."/>
            <person name="Gao L."/>
            <person name="Zhang X."/>
            <person name="Wang H."/>
            <person name="Yang Z."/>
            <person name="Liu X."/>
            <person name="Jiang W."/>
            <person name="Mao L."/>
            <person name="Kong X."/>
            <person name="Jiao Y."/>
            <person name="Jia J."/>
        </authorList>
    </citation>
    <scope>NUCLEOTIDE SEQUENCE [LARGE SCALE GENOMIC DNA]</scope>
    <source>
        <strain evidence="3">cv. AL8/78</strain>
    </source>
</reference>
<accession>A0A453PJC7</accession>
<name>A0A453PJC7_AEGTS</name>
<sequence length="194" mass="21609">SASSTLYYTSPTRVFASQAWWERRGRLGRPDRPSRAPPSPPRRRRRRGERPEPRGQLRLSTSFAFSTFLFLRNKDCLPFLAGRTICCMCRKALGLVGISWRAWFISSRPGVSRVGSCIPARGGVSGGANPAVLGRVPFRRRFLVLAAGAVPSRQEELGFSGSWPYSFTAISSQIGEVASGIWLLRNSPLFKWFS</sequence>
<dbReference type="Gramene" id="AET6Gv20750400.1">
    <property type="protein sequence ID" value="AET6Gv20750400.1"/>
    <property type="gene ID" value="AET6Gv20750400"/>
</dbReference>
<proteinExistence type="predicted"/>
<reference evidence="2" key="5">
    <citation type="journal article" date="2021" name="G3 (Bethesda)">
        <title>Aegilops tauschii genome assembly Aet v5.0 features greater sequence contiguity and improved annotation.</title>
        <authorList>
            <person name="Wang L."/>
            <person name="Zhu T."/>
            <person name="Rodriguez J.C."/>
            <person name="Deal K.R."/>
            <person name="Dubcovsky J."/>
            <person name="McGuire P.E."/>
            <person name="Lux T."/>
            <person name="Spannagl M."/>
            <person name="Mayer K.F.X."/>
            <person name="Baldrich P."/>
            <person name="Meyers B.C."/>
            <person name="Huo N."/>
            <person name="Gu Y.Q."/>
            <person name="Zhou H."/>
            <person name="Devos K.M."/>
            <person name="Bennetzen J.L."/>
            <person name="Unver T."/>
            <person name="Budak H."/>
            <person name="Gulick P.J."/>
            <person name="Galiba G."/>
            <person name="Kalapos B."/>
            <person name="Nelson D.R."/>
            <person name="Li P."/>
            <person name="You F.M."/>
            <person name="Luo M.C."/>
            <person name="Dvorak J."/>
        </authorList>
    </citation>
    <scope>NUCLEOTIDE SEQUENCE [LARGE SCALE GENOMIC DNA]</scope>
    <source>
        <strain evidence="2">cv. AL8/78</strain>
    </source>
</reference>
<evidence type="ECO:0000313" key="2">
    <source>
        <dbReference type="EnsemblPlants" id="AET6Gv20750400.1"/>
    </source>
</evidence>
<reference evidence="3" key="1">
    <citation type="journal article" date="2014" name="Science">
        <title>Ancient hybridizations among the ancestral genomes of bread wheat.</title>
        <authorList>
            <consortium name="International Wheat Genome Sequencing Consortium,"/>
            <person name="Marcussen T."/>
            <person name="Sandve S.R."/>
            <person name="Heier L."/>
            <person name="Spannagl M."/>
            <person name="Pfeifer M."/>
            <person name="Jakobsen K.S."/>
            <person name="Wulff B.B."/>
            <person name="Steuernagel B."/>
            <person name="Mayer K.F."/>
            <person name="Olsen O.A."/>
        </authorList>
    </citation>
    <scope>NUCLEOTIDE SEQUENCE [LARGE SCALE GENOMIC DNA]</scope>
    <source>
        <strain evidence="3">cv. AL8/78</strain>
    </source>
</reference>
<reference evidence="2" key="4">
    <citation type="submission" date="2019-03" db="UniProtKB">
        <authorList>
            <consortium name="EnsemblPlants"/>
        </authorList>
    </citation>
    <scope>IDENTIFICATION</scope>
</reference>